<dbReference type="InterPro" id="IPR050196">
    <property type="entry name" value="Cytochrome_P450_Monoox"/>
</dbReference>
<dbReference type="Ensembl" id="ENSSCAT00000011309.1">
    <property type="protein sequence ID" value="ENSSCAP00000009996.1"/>
    <property type="gene ID" value="ENSSCAG00000007611.1"/>
</dbReference>
<dbReference type="PANTHER" id="PTHR24291">
    <property type="entry name" value="CYTOCHROME P450 FAMILY 4"/>
    <property type="match status" value="1"/>
</dbReference>
<dbReference type="PRINTS" id="PR00463">
    <property type="entry name" value="EP450I"/>
</dbReference>
<keyword evidence="12" id="KW-1185">Reference proteome</keyword>
<evidence type="ECO:0000313" key="12">
    <source>
        <dbReference type="Proteomes" id="UP000694409"/>
    </source>
</evidence>
<dbReference type="Gene3D" id="1.10.630.10">
    <property type="entry name" value="Cytochrome P450"/>
    <property type="match status" value="1"/>
</dbReference>
<organism evidence="11 12">
    <name type="scientific">Serinus canaria</name>
    <name type="common">Island canary</name>
    <name type="synonym">Fringilla canaria</name>
    <dbReference type="NCBI Taxonomy" id="9135"/>
    <lineage>
        <taxon>Eukaryota</taxon>
        <taxon>Metazoa</taxon>
        <taxon>Chordata</taxon>
        <taxon>Craniata</taxon>
        <taxon>Vertebrata</taxon>
        <taxon>Euteleostomi</taxon>
        <taxon>Archelosauria</taxon>
        <taxon>Archosauria</taxon>
        <taxon>Dinosauria</taxon>
        <taxon>Saurischia</taxon>
        <taxon>Theropoda</taxon>
        <taxon>Coelurosauria</taxon>
        <taxon>Aves</taxon>
        <taxon>Neognathae</taxon>
        <taxon>Neoaves</taxon>
        <taxon>Telluraves</taxon>
        <taxon>Australaves</taxon>
        <taxon>Passeriformes</taxon>
        <taxon>Passeroidea</taxon>
        <taxon>Fringillidae</taxon>
        <taxon>Carduelinae</taxon>
        <taxon>Serinus</taxon>
    </lineage>
</organism>
<dbReference type="InterPro" id="IPR001128">
    <property type="entry name" value="Cyt_P450"/>
</dbReference>
<evidence type="ECO:0000256" key="3">
    <source>
        <dbReference type="ARBA" id="ARBA00022617"/>
    </source>
</evidence>
<comment type="similarity">
    <text evidence="2">Belongs to the cytochrome P450 family.</text>
</comment>
<feature type="region of interest" description="Disordered" evidence="9">
    <location>
        <begin position="1"/>
        <end position="28"/>
    </location>
</feature>
<dbReference type="GO" id="GO:0016705">
    <property type="term" value="F:oxidoreductase activity, acting on paired donors, with incorporation or reduction of molecular oxygen"/>
    <property type="evidence" value="ECO:0007669"/>
    <property type="project" value="InterPro"/>
</dbReference>
<keyword evidence="10" id="KW-0812">Transmembrane</keyword>
<keyword evidence="6" id="KW-0408">Iron</keyword>
<keyword evidence="8 10" id="KW-0472">Membrane</keyword>
<dbReference type="InterPro" id="IPR036396">
    <property type="entry name" value="Cyt_P450_sf"/>
</dbReference>
<evidence type="ECO:0000256" key="2">
    <source>
        <dbReference type="ARBA" id="ARBA00010617"/>
    </source>
</evidence>
<reference evidence="11" key="2">
    <citation type="submission" date="2025-09" db="UniProtKB">
        <authorList>
            <consortium name="Ensembl"/>
        </authorList>
    </citation>
    <scope>IDENTIFICATION</scope>
</reference>
<dbReference type="SUPFAM" id="SSF48264">
    <property type="entry name" value="Cytochrome P450"/>
    <property type="match status" value="1"/>
</dbReference>
<keyword evidence="10" id="KW-1133">Transmembrane helix</keyword>
<dbReference type="GeneTree" id="ENSGT00940000155021"/>
<evidence type="ECO:0000256" key="1">
    <source>
        <dbReference type="ARBA" id="ARBA00004586"/>
    </source>
</evidence>
<keyword evidence="7" id="KW-0503">Monooxygenase</keyword>
<dbReference type="GO" id="GO:0004497">
    <property type="term" value="F:monooxygenase activity"/>
    <property type="evidence" value="ECO:0007669"/>
    <property type="project" value="UniProtKB-KW"/>
</dbReference>
<proteinExistence type="inferred from homology"/>
<evidence type="ECO:0000313" key="11">
    <source>
        <dbReference type="Ensembl" id="ENSSCAP00000009996.1"/>
    </source>
</evidence>
<evidence type="ECO:0000256" key="4">
    <source>
        <dbReference type="ARBA" id="ARBA00022723"/>
    </source>
</evidence>
<comment type="subcellular location">
    <subcellularLocation>
        <location evidence="1">Endoplasmic reticulum membrane</location>
    </subcellularLocation>
</comment>
<dbReference type="AlphaFoldDB" id="A0A8C9MYK7"/>
<protein>
    <submittedName>
        <fullName evidence="11">Cytochrome P450 family 4 subfamily F member 8</fullName>
    </submittedName>
</protein>
<feature type="compositionally biased region" description="Polar residues" evidence="9">
    <location>
        <begin position="616"/>
        <end position="625"/>
    </location>
</feature>
<feature type="transmembrane region" description="Helical" evidence="10">
    <location>
        <begin position="97"/>
        <end position="123"/>
    </location>
</feature>
<name>A0A8C9MYK7_SERCA</name>
<evidence type="ECO:0000256" key="10">
    <source>
        <dbReference type="SAM" id="Phobius"/>
    </source>
</evidence>
<keyword evidence="5" id="KW-0256">Endoplasmic reticulum</keyword>
<dbReference type="GO" id="GO:0020037">
    <property type="term" value="F:heme binding"/>
    <property type="evidence" value="ECO:0007669"/>
    <property type="project" value="InterPro"/>
</dbReference>
<evidence type="ECO:0000256" key="6">
    <source>
        <dbReference type="ARBA" id="ARBA00023004"/>
    </source>
</evidence>
<dbReference type="PRINTS" id="PR00385">
    <property type="entry name" value="P450"/>
</dbReference>
<dbReference type="GO" id="GO:0005789">
    <property type="term" value="C:endoplasmic reticulum membrane"/>
    <property type="evidence" value="ECO:0007669"/>
    <property type="project" value="UniProtKB-SubCell"/>
</dbReference>
<dbReference type="InterPro" id="IPR002401">
    <property type="entry name" value="Cyt_P450_E_grp-I"/>
</dbReference>
<reference evidence="11" key="1">
    <citation type="submission" date="2025-08" db="UniProtKB">
        <authorList>
            <consortium name="Ensembl"/>
        </authorList>
    </citation>
    <scope>IDENTIFICATION</scope>
</reference>
<evidence type="ECO:0000256" key="8">
    <source>
        <dbReference type="ARBA" id="ARBA00023136"/>
    </source>
</evidence>
<feature type="region of interest" description="Disordered" evidence="9">
    <location>
        <begin position="602"/>
        <end position="648"/>
    </location>
</feature>
<keyword evidence="7" id="KW-0560">Oxidoreductase</keyword>
<dbReference type="PANTHER" id="PTHR24291:SF210">
    <property type="entry name" value="CYTOCHROME P450 FAMILY 4 SUBFAMILY F MEMBER 11"/>
    <property type="match status" value="1"/>
</dbReference>
<evidence type="ECO:0000256" key="9">
    <source>
        <dbReference type="SAM" id="MobiDB-lite"/>
    </source>
</evidence>
<evidence type="ECO:0000256" key="5">
    <source>
        <dbReference type="ARBA" id="ARBA00022824"/>
    </source>
</evidence>
<sequence length="748" mass="82597">MGDSDTQREERTGTHTGRRRRREHDATRIHVWGRRHQDMSAQEVTRTCRRTLPPECVLGQKADPVTPSTAPRDPAADTAHTQPLPCPLPVPRSGSMAVAAALGSLGAVALGTFVVALLLRWLWDALVAVTRFRATCRQLNKFPIPPWRNWLLGHTGMGRSTEEGLQQVDTLVAQYRHGCLWWGLPWLPVLRLFHPSTLRPLLSASAFVAPKDKIFYGFLKPWLGEGLLLSDGQRWARHRQLLTPAFHGDVLRNYLGIFNQSTRVLLAKWGAAAVAAGGGPVELEVLQPLSLLTLDTLQKCIFSHESHCQEQPSEYIQAILELSSLVVRRQFQPLLHPWWLYSLSSDGRRFARACATVHAFTADVVQRRRQALACLGHQAWLDGHRGRSMDFIDLLLLTKDENGHTLSDKDIAAEADTFMFEGHDTTASGLAWLFYNLAGHPEYQERCRQEVQELLAGRDSVDIEWEDLSQLPFTTMCIKESLRLHPPVTAVSRRCTKDIPLRDGRVIPKGVICLMSIYGTHHNPDLWPEPEVFNPLRFSLENSKGRSPSSFIPFSAGPSPSPFGSERRLWDRENYNHGMIQVGKDLQYHPVFLDATRRNGALDAKVPKGSQEDVETTSQVSSQHGSPGPWMTKSLPNKGHCGPSNGGPPMGDGVVAALKALATLGTLLGSLPSVDLLVGEEGGVFLKALPAVGAVEGPLFCVNLLMLEETVSALKPLPTLRTLIGRLPSVDPLVGNQVGPLAEALPTF</sequence>
<accession>A0A8C9MYK7</accession>
<dbReference type="GO" id="GO:0005506">
    <property type="term" value="F:iron ion binding"/>
    <property type="evidence" value="ECO:0007669"/>
    <property type="project" value="InterPro"/>
</dbReference>
<keyword evidence="3" id="KW-0349">Heme</keyword>
<evidence type="ECO:0000256" key="7">
    <source>
        <dbReference type="ARBA" id="ARBA00023033"/>
    </source>
</evidence>
<dbReference type="FunFam" id="1.10.630.10:FF:000005">
    <property type="entry name" value="cytochrome P450 4F22 isoform X2"/>
    <property type="match status" value="1"/>
</dbReference>
<gene>
    <name evidence="11" type="primary">CYP4F8</name>
</gene>
<feature type="region of interest" description="Disordered" evidence="9">
    <location>
        <begin position="59"/>
        <end position="84"/>
    </location>
</feature>
<feature type="compositionally biased region" description="Basic and acidic residues" evidence="9">
    <location>
        <begin position="1"/>
        <end position="13"/>
    </location>
</feature>
<dbReference type="Pfam" id="PF00067">
    <property type="entry name" value="p450"/>
    <property type="match status" value="1"/>
</dbReference>
<dbReference type="Proteomes" id="UP000694409">
    <property type="component" value="Unassembled WGS sequence"/>
</dbReference>
<keyword evidence="4" id="KW-0479">Metal-binding</keyword>